<dbReference type="AlphaFoldDB" id="A0A7S4EN12"/>
<organism evidence="1">
    <name type="scientific">Pseudo-nitzschia australis</name>
    <dbReference type="NCBI Taxonomy" id="44445"/>
    <lineage>
        <taxon>Eukaryota</taxon>
        <taxon>Sar</taxon>
        <taxon>Stramenopiles</taxon>
        <taxon>Ochrophyta</taxon>
        <taxon>Bacillariophyta</taxon>
        <taxon>Bacillariophyceae</taxon>
        <taxon>Bacillariophycidae</taxon>
        <taxon>Bacillariales</taxon>
        <taxon>Bacillariaceae</taxon>
        <taxon>Pseudo-nitzschia</taxon>
    </lineage>
</organism>
<gene>
    <name evidence="1" type="ORF">PAUS00366_LOCUS16468</name>
</gene>
<proteinExistence type="predicted"/>
<reference evidence="1" key="1">
    <citation type="submission" date="2021-01" db="EMBL/GenBank/DDBJ databases">
        <authorList>
            <person name="Corre E."/>
            <person name="Pelletier E."/>
            <person name="Niang G."/>
            <person name="Scheremetjew M."/>
            <person name="Finn R."/>
            <person name="Kale V."/>
            <person name="Holt S."/>
            <person name="Cochrane G."/>
            <person name="Meng A."/>
            <person name="Brown T."/>
            <person name="Cohen L."/>
        </authorList>
    </citation>
    <scope>NUCLEOTIDE SEQUENCE</scope>
    <source>
        <strain evidence="1">10249 10 AB</strain>
    </source>
</reference>
<sequence length="103" mass="12274">MITPRRDVHWSYLSISRIRGDAFQTDLVFVYYLDPWCSLLRDKYAVFFCLLLKSTVTGMQKKRNSAMCYDVRWSYLSISRIRGDSVMSSKRTWRDDFFCVSLC</sequence>
<accession>A0A7S4EN12</accession>
<protein>
    <submittedName>
        <fullName evidence="1">Uncharacterized protein</fullName>
    </submittedName>
</protein>
<name>A0A7S4EN12_9STRA</name>
<evidence type="ECO:0000313" key="1">
    <source>
        <dbReference type="EMBL" id="CAE0723712.1"/>
    </source>
</evidence>
<dbReference type="EMBL" id="HBIX01023740">
    <property type="protein sequence ID" value="CAE0723712.1"/>
    <property type="molecule type" value="Transcribed_RNA"/>
</dbReference>